<name>A0ABV3D2P5_STREX</name>
<dbReference type="Proteomes" id="UP001551210">
    <property type="component" value="Unassembled WGS sequence"/>
</dbReference>
<keyword evidence="2" id="KW-1185">Reference proteome</keyword>
<dbReference type="EMBL" id="JBEZAM010000048">
    <property type="protein sequence ID" value="MEU7296732.1"/>
    <property type="molecule type" value="Genomic_DNA"/>
</dbReference>
<dbReference type="RefSeq" id="WP_359213126.1">
    <property type="nucleotide sequence ID" value="NZ_JBEZAM010000048.1"/>
</dbReference>
<comment type="caution">
    <text evidence="1">The sequence shown here is derived from an EMBL/GenBank/DDBJ whole genome shotgun (WGS) entry which is preliminary data.</text>
</comment>
<accession>A0ABV3D2P5</accession>
<sequence length="72" mass="7657">MANVDRDADAAGSEGGGADVLRALAEELLSAAVVAEREQGLSPARIQELTGRRPWNEAVLQWTRDGRRNAAA</sequence>
<organism evidence="1 2">
    <name type="scientific">Streptomyces exfoliatus</name>
    <name type="common">Streptomyces hydrogenans</name>
    <dbReference type="NCBI Taxonomy" id="1905"/>
    <lineage>
        <taxon>Bacteria</taxon>
        <taxon>Bacillati</taxon>
        <taxon>Actinomycetota</taxon>
        <taxon>Actinomycetes</taxon>
        <taxon>Kitasatosporales</taxon>
        <taxon>Streptomycetaceae</taxon>
        <taxon>Streptomyces</taxon>
    </lineage>
</organism>
<evidence type="ECO:0000313" key="1">
    <source>
        <dbReference type="EMBL" id="MEU7296732.1"/>
    </source>
</evidence>
<protein>
    <submittedName>
        <fullName evidence="1">Uncharacterized protein</fullName>
    </submittedName>
</protein>
<gene>
    <name evidence="1" type="ORF">AB0A76_26575</name>
</gene>
<proteinExistence type="predicted"/>
<evidence type="ECO:0000313" key="2">
    <source>
        <dbReference type="Proteomes" id="UP001551210"/>
    </source>
</evidence>
<reference evidence="1 2" key="1">
    <citation type="submission" date="2024-06" db="EMBL/GenBank/DDBJ databases">
        <title>The Natural Products Discovery Center: Release of the First 8490 Sequenced Strains for Exploring Actinobacteria Biosynthetic Diversity.</title>
        <authorList>
            <person name="Kalkreuter E."/>
            <person name="Kautsar S.A."/>
            <person name="Yang D."/>
            <person name="Bader C.D."/>
            <person name="Teijaro C.N."/>
            <person name="Fluegel L."/>
            <person name="Davis C.M."/>
            <person name="Simpson J.R."/>
            <person name="Lauterbach L."/>
            <person name="Steele A.D."/>
            <person name="Gui C."/>
            <person name="Meng S."/>
            <person name="Li G."/>
            <person name="Viehrig K."/>
            <person name="Ye F."/>
            <person name="Su P."/>
            <person name="Kiefer A.F."/>
            <person name="Nichols A."/>
            <person name="Cepeda A.J."/>
            <person name="Yan W."/>
            <person name="Fan B."/>
            <person name="Jiang Y."/>
            <person name="Adhikari A."/>
            <person name="Zheng C.-J."/>
            <person name="Schuster L."/>
            <person name="Cowan T.M."/>
            <person name="Smanski M.J."/>
            <person name="Chevrette M.G."/>
            <person name="De Carvalho L.P.S."/>
            <person name="Shen B."/>
        </authorList>
    </citation>
    <scope>NUCLEOTIDE SEQUENCE [LARGE SCALE GENOMIC DNA]</scope>
    <source>
        <strain evidence="1 2">NPDC045705</strain>
    </source>
</reference>